<dbReference type="SUPFAM" id="SSF46785">
    <property type="entry name" value="Winged helix' DNA-binding domain"/>
    <property type="match status" value="1"/>
</dbReference>
<name>A0A1M6CHB7_9FIRM</name>
<gene>
    <name evidence="5" type="ORF">SAMN05444373_100523</name>
</gene>
<dbReference type="CDD" id="cd07377">
    <property type="entry name" value="WHTH_GntR"/>
    <property type="match status" value="1"/>
</dbReference>
<evidence type="ECO:0000256" key="1">
    <source>
        <dbReference type="ARBA" id="ARBA00023015"/>
    </source>
</evidence>
<dbReference type="InterPro" id="IPR036388">
    <property type="entry name" value="WH-like_DNA-bd_sf"/>
</dbReference>
<evidence type="ECO:0000313" key="6">
    <source>
        <dbReference type="Proteomes" id="UP000324781"/>
    </source>
</evidence>
<dbReference type="PANTHER" id="PTHR38445:SF7">
    <property type="entry name" value="GNTR-FAMILY TRANSCRIPTIONAL REGULATOR"/>
    <property type="match status" value="1"/>
</dbReference>
<dbReference type="Gene3D" id="1.10.10.10">
    <property type="entry name" value="Winged helix-like DNA-binding domain superfamily/Winged helix DNA-binding domain"/>
    <property type="match status" value="1"/>
</dbReference>
<accession>A0A1M6CHB7</accession>
<protein>
    <submittedName>
        <fullName evidence="5">GntR family transcriptional regulator</fullName>
    </submittedName>
</protein>
<keyword evidence="2" id="KW-0238">DNA-binding</keyword>
<sequence>MSDKGNGAMNIVIYNSSEEPIYEQIAKQIKNQIMRGELKGGELLPSIRVLAKELQISVITTKRAYDELEQEGYLETVPGKGTFVAVQNKHMLREMRYKMVEEKLAEAVDAAKSIGLEQDELLNMLKILYEEE</sequence>
<keyword evidence="6" id="KW-1185">Reference proteome</keyword>
<dbReference type="AlphaFoldDB" id="A0A1M6CHB7"/>
<dbReference type="PROSITE" id="PS50949">
    <property type="entry name" value="HTH_GNTR"/>
    <property type="match status" value="1"/>
</dbReference>
<keyword evidence="3" id="KW-0804">Transcription</keyword>
<dbReference type="PANTHER" id="PTHR38445">
    <property type="entry name" value="HTH-TYPE TRANSCRIPTIONAL REPRESSOR YTRA"/>
    <property type="match status" value="1"/>
</dbReference>
<dbReference type="GO" id="GO:0003677">
    <property type="term" value="F:DNA binding"/>
    <property type="evidence" value="ECO:0007669"/>
    <property type="project" value="UniProtKB-KW"/>
</dbReference>
<dbReference type="GO" id="GO:0003700">
    <property type="term" value="F:DNA-binding transcription factor activity"/>
    <property type="evidence" value="ECO:0007669"/>
    <property type="project" value="InterPro"/>
</dbReference>
<evidence type="ECO:0000259" key="4">
    <source>
        <dbReference type="PROSITE" id="PS50949"/>
    </source>
</evidence>
<proteinExistence type="predicted"/>
<reference evidence="5 6" key="1">
    <citation type="submission" date="2016-11" db="EMBL/GenBank/DDBJ databases">
        <authorList>
            <person name="Varghese N."/>
            <person name="Submissions S."/>
        </authorList>
    </citation>
    <scope>NUCLEOTIDE SEQUENCE [LARGE SCALE GENOMIC DNA]</scope>
    <source>
        <strain evidence="5 6">DSM 19027</strain>
    </source>
</reference>
<evidence type="ECO:0000313" key="5">
    <source>
        <dbReference type="EMBL" id="SHI60409.1"/>
    </source>
</evidence>
<evidence type="ECO:0000256" key="3">
    <source>
        <dbReference type="ARBA" id="ARBA00023163"/>
    </source>
</evidence>
<dbReference type="InterPro" id="IPR036390">
    <property type="entry name" value="WH_DNA-bd_sf"/>
</dbReference>
<keyword evidence="1" id="KW-0805">Transcription regulation</keyword>
<evidence type="ECO:0000256" key="2">
    <source>
        <dbReference type="ARBA" id="ARBA00023125"/>
    </source>
</evidence>
<dbReference type="Pfam" id="PF00392">
    <property type="entry name" value="GntR"/>
    <property type="match status" value="1"/>
</dbReference>
<dbReference type="Proteomes" id="UP000324781">
    <property type="component" value="Unassembled WGS sequence"/>
</dbReference>
<dbReference type="SMART" id="SM00345">
    <property type="entry name" value="HTH_GNTR"/>
    <property type="match status" value="1"/>
</dbReference>
<dbReference type="EMBL" id="FQZP01000005">
    <property type="protein sequence ID" value="SHI60409.1"/>
    <property type="molecule type" value="Genomic_DNA"/>
</dbReference>
<feature type="domain" description="HTH gntR-type" evidence="4">
    <location>
        <begin position="19"/>
        <end position="87"/>
    </location>
</feature>
<organism evidence="5 6">
    <name type="scientific">Thermoclostridium caenicola</name>
    <dbReference type="NCBI Taxonomy" id="659425"/>
    <lineage>
        <taxon>Bacteria</taxon>
        <taxon>Bacillati</taxon>
        <taxon>Bacillota</taxon>
        <taxon>Clostridia</taxon>
        <taxon>Eubacteriales</taxon>
        <taxon>Oscillospiraceae</taxon>
        <taxon>Thermoclostridium</taxon>
    </lineage>
</organism>
<dbReference type="InterPro" id="IPR000524">
    <property type="entry name" value="Tscrpt_reg_HTH_GntR"/>
</dbReference>